<name>A0A5B9EE87_9BACT</name>
<dbReference type="KEGG" id="talb:FTW19_21630"/>
<dbReference type="InterPro" id="IPR008928">
    <property type="entry name" value="6-hairpin_glycosidase_sf"/>
</dbReference>
<feature type="domain" description="Mannosylglycerate hydrolase MGH1-like glycoside hydrolase" evidence="2">
    <location>
        <begin position="305"/>
        <end position="607"/>
    </location>
</feature>
<dbReference type="AlphaFoldDB" id="A0A5B9EE87"/>
<dbReference type="GO" id="GO:0005975">
    <property type="term" value="P:carbohydrate metabolic process"/>
    <property type="evidence" value="ECO:0007669"/>
    <property type="project" value="InterPro"/>
</dbReference>
<dbReference type="SUPFAM" id="SSF48208">
    <property type="entry name" value="Six-hairpin glycosidases"/>
    <property type="match status" value="1"/>
</dbReference>
<dbReference type="InterPro" id="IPR012341">
    <property type="entry name" value="6hp_glycosidase-like_sf"/>
</dbReference>
<dbReference type="Pfam" id="PF22422">
    <property type="entry name" value="MGH1-like_GH"/>
    <property type="match status" value="1"/>
</dbReference>
<dbReference type="InterPro" id="IPR054491">
    <property type="entry name" value="MGH1-like_GH"/>
</dbReference>
<evidence type="ECO:0000313" key="4">
    <source>
        <dbReference type="Proteomes" id="UP000321820"/>
    </source>
</evidence>
<keyword evidence="4" id="KW-1185">Reference proteome</keyword>
<sequence>MITNPDVEKKSGQPSSELPFVARNMARQTLKHQDAFLVCDRSGDICAGEGSEEGFFFDGTRFLSRFSLLLDGVAPIVLGSYVRDQNDSLDVTETNDESGGSLAPNTVRISRHIFVFDNTCYMAIELENFSQEKVQCGLAVGFDADFADIFEIRGLPRNRHGVLQAPVFEKDRVRLGYDGLDHEERYTVLTFEPAPQELCSREACFRIDLKEREQTSIVLCISCYRSRRTEQGSLPLEEAKRRIATLQAKRAEDDVIVSSSNGQFTEWYRRSLYDLHLMSTHLPTGIYPYAGVPWFNTPFGRDGIVTALECLWMDPSVAKGVLAYLAETQATDLVPEEDAEPGKILHETRNGEMAALKEMPFGRYYGSVDATPLFVLLAGAYYERTGDLDFVRELWSAVRAALDWMEQYGDADGDGFIEYKRNAPNGLIHQGWKDSDDAVFHADGGAAHGALAVCEVQAYAYGALRAGAILAEHLGHFDDCAELTRRAEMLQEKFNDAFWCEELSTYGLALDGEKRLCRVVSSNAGQVLFSGIATPERARRVADTLLTEDCYSGWGIRTVATSSPRYNPMSYHNGSVWPHDNGLIALGMARYGLTSHVSRVFEGLFSSATYFHRYRLPELFCGFSRAEGMAPVLYPVACAPQSWAAASIFVLIQACLGLKVDGISRQITLTHPALPDSLQDLEVRNLRVGETTITFGVTGRGRDVVIQCTPELRGLSLTRY</sequence>
<reference evidence="3 4" key="1">
    <citation type="submission" date="2019-08" db="EMBL/GenBank/DDBJ databases">
        <title>Complete genome sequence of Terriglobus albidus strain ORNL.</title>
        <authorList>
            <person name="Podar M."/>
        </authorList>
    </citation>
    <scope>NUCLEOTIDE SEQUENCE [LARGE SCALE GENOMIC DNA]</scope>
    <source>
        <strain evidence="3 4">ORNL</strain>
    </source>
</reference>
<evidence type="ECO:0000259" key="2">
    <source>
        <dbReference type="Pfam" id="PF22422"/>
    </source>
</evidence>
<dbReference type="PANTHER" id="PTHR34987:SF4">
    <property type="entry name" value="ALPHA-L-RHAMNOSIDASE C-TERMINAL DOMAIN-CONTAINING PROTEIN"/>
    <property type="match status" value="1"/>
</dbReference>
<organism evidence="3 4">
    <name type="scientific">Terriglobus albidus</name>
    <dbReference type="NCBI Taxonomy" id="1592106"/>
    <lineage>
        <taxon>Bacteria</taxon>
        <taxon>Pseudomonadati</taxon>
        <taxon>Acidobacteriota</taxon>
        <taxon>Terriglobia</taxon>
        <taxon>Terriglobales</taxon>
        <taxon>Acidobacteriaceae</taxon>
        <taxon>Terriglobus</taxon>
    </lineage>
</organism>
<dbReference type="RefSeq" id="WP_147649621.1">
    <property type="nucleotide sequence ID" value="NZ_CP042806.1"/>
</dbReference>
<dbReference type="Gene3D" id="1.50.10.10">
    <property type="match status" value="1"/>
</dbReference>
<dbReference type="Proteomes" id="UP000321820">
    <property type="component" value="Chromosome"/>
</dbReference>
<dbReference type="PANTHER" id="PTHR34987">
    <property type="entry name" value="C, PUTATIVE (AFU_ORTHOLOGUE AFUA_3G02880)-RELATED"/>
    <property type="match status" value="1"/>
</dbReference>
<protein>
    <submittedName>
        <fullName evidence="3">Amylo-alpha-1,6-glucosidase</fullName>
    </submittedName>
</protein>
<gene>
    <name evidence="3" type="ORF">FTW19_21630</name>
</gene>
<evidence type="ECO:0000313" key="3">
    <source>
        <dbReference type="EMBL" id="QEE30352.1"/>
    </source>
</evidence>
<proteinExistence type="predicted"/>
<accession>A0A5B9EE87</accession>
<dbReference type="Pfam" id="PF14742">
    <property type="entry name" value="GDE_N_bis"/>
    <property type="match status" value="1"/>
</dbReference>
<feature type="domain" description="Putative glycogen debranching enzyme N-terminal" evidence="1">
    <location>
        <begin position="30"/>
        <end position="219"/>
    </location>
</feature>
<dbReference type="EMBL" id="CP042806">
    <property type="protein sequence ID" value="QEE30352.1"/>
    <property type="molecule type" value="Genomic_DNA"/>
</dbReference>
<evidence type="ECO:0000259" key="1">
    <source>
        <dbReference type="Pfam" id="PF14742"/>
    </source>
</evidence>
<dbReference type="InterPro" id="IPR032856">
    <property type="entry name" value="GDE_N_bis"/>
</dbReference>
<dbReference type="OrthoDB" id="9759959at2"/>